<feature type="non-terminal residue" evidence="6">
    <location>
        <position position="1"/>
    </location>
</feature>
<dbReference type="GO" id="GO:0004197">
    <property type="term" value="F:cysteine-type endopeptidase activity"/>
    <property type="evidence" value="ECO:0007669"/>
    <property type="project" value="InterPro"/>
</dbReference>
<keyword evidence="3" id="KW-0378">Hydrolase</keyword>
<dbReference type="RefSeq" id="XP_018986660.1">
    <property type="nucleotide sequence ID" value="XM_019131110.1"/>
</dbReference>
<evidence type="ECO:0000256" key="1">
    <source>
        <dbReference type="ARBA" id="ARBA00000451"/>
    </source>
</evidence>
<evidence type="ECO:0000256" key="4">
    <source>
        <dbReference type="ARBA" id="ARBA00022829"/>
    </source>
</evidence>
<feature type="non-terminal residue" evidence="6">
    <location>
        <position position="270"/>
    </location>
</feature>
<comment type="catalytic activity">
    <reaction evidence="1">
        <text>All bonds known to be hydrolyzed by this endopeptidase have arginine in P1 and an acidic residue in P4. P6 is often occupied by an acidic residue or by a hydroxy-amino-acid residue, the phosphorylation of which enhances cleavage.</text>
        <dbReference type="EC" id="3.4.22.49"/>
    </reaction>
</comment>
<dbReference type="GO" id="GO:0005737">
    <property type="term" value="C:cytoplasm"/>
    <property type="evidence" value="ECO:0007669"/>
    <property type="project" value="TreeGrafter"/>
</dbReference>
<gene>
    <name evidence="6" type="ORF">BABINDRAFT_17995</name>
</gene>
<dbReference type="AlphaFoldDB" id="A0A1E3QW65"/>
<dbReference type="EC" id="3.4.22.49" evidence="2"/>
<dbReference type="Proteomes" id="UP000094336">
    <property type="component" value="Unassembled WGS sequence"/>
</dbReference>
<proteinExistence type="predicted"/>
<keyword evidence="7" id="KW-1185">Reference proteome</keyword>
<dbReference type="GeneID" id="30148963"/>
<feature type="domain" description="Peptidase C50" evidence="5">
    <location>
        <begin position="96"/>
        <end position="189"/>
    </location>
</feature>
<accession>A0A1E3QW65</accession>
<name>A0A1E3QW65_9ASCO</name>
<dbReference type="STRING" id="984486.A0A1E3QW65"/>
<organism evidence="6 7">
    <name type="scientific">Babjeviella inositovora NRRL Y-12698</name>
    <dbReference type="NCBI Taxonomy" id="984486"/>
    <lineage>
        <taxon>Eukaryota</taxon>
        <taxon>Fungi</taxon>
        <taxon>Dikarya</taxon>
        <taxon>Ascomycota</taxon>
        <taxon>Saccharomycotina</taxon>
        <taxon>Pichiomycetes</taxon>
        <taxon>Serinales incertae sedis</taxon>
        <taxon>Babjeviella</taxon>
    </lineage>
</organism>
<evidence type="ECO:0000313" key="7">
    <source>
        <dbReference type="Proteomes" id="UP000094336"/>
    </source>
</evidence>
<reference evidence="7" key="1">
    <citation type="submission" date="2016-05" db="EMBL/GenBank/DDBJ databases">
        <title>Comparative genomics of biotechnologically important yeasts.</title>
        <authorList>
            <consortium name="DOE Joint Genome Institute"/>
            <person name="Riley R."/>
            <person name="Haridas S."/>
            <person name="Wolfe K.H."/>
            <person name="Lopes M.R."/>
            <person name="Hittinger C.T."/>
            <person name="Goker M."/>
            <person name="Salamov A."/>
            <person name="Wisecaver J."/>
            <person name="Long T.M."/>
            <person name="Aerts A.L."/>
            <person name="Barry K."/>
            <person name="Choi C."/>
            <person name="Clum A."/>
            <person name="Coughlan A.Y."/>
            <person name="Deshpande S."/>
            <person name="Douglass A.P."/>
            <person name="Hanson S.J."/>
            <person name="Klenk H.-P."/>
            <person name="Labutti K."/>
            <person name="Lapidus A."/>
            <person name="Lindquist E."/>
            <person name="Lipzen A."/>
            <person name="Meier-Kolthoff J.P."/>
            <person name="Ohm R.A."/>
            <person name="Otillar R.P."/>
            <person name="Pangilinan J."/>
            <person name="Peng Y."/>
            <person name="Rokas A."/>
            <person name="Rosa C.A."/>
            <person name="Scheuner C."/>
            <person name="Sibirny A.A."/>
            <person name="Slot J.C."/>
            <person name="Stielow J.B."/>
            <person name="Sun H."/>
            <person name="Kurtzman C.P."/>
            <person name="Blackwell M."/>
            <person name="Grigoriev I.V."/>
            <person name="Jeffries T.W."/>
        </authorList>
    </citation>
    <scope>NUCLEOTIDE SEQUENCE [LARGE SCALE GENOMIC DNA]</scope>
    <source>
        <strain evidence="7">NRRL Y-12698</strain>
    </source>
</reference>
<dbReference type="GO" id="GO:0005634">
    <property type="term" value="C:nucleus"/>
    <property type="evidence" value="ECO:0007669"/>
    <property type="project" value="InterPro"/>
</dbReference>
<evidence type="ECO:0000259" key="5">
    <source>
        <dbReference type="PROSITE" id="PS51700"/>
    </source>
</evidence>
<protein>
    <recommendedName>
        <fullName evidence="2">separase</fullName>
        <ecNumber evidence="2">3.4.22.49</ecNumber>
    </recommendedName>
</protein>
<dbReference type="GO" id="GO:0044732">
    <property type="term" value="C:mitotic spindle pole body"/>
    <property type="evidence" value="ECO:0007669"/>
    <property type="project" value="TreeGrafter"/>
</dbReference>
<dbReference type="PANTHER" id="PTHR12792:SF0">
    <property type="entry name" value="SEPARIN"/>
    <property type="match status" value="1"/>
</dbReference>
<dbReference type="GO" id="GO:0051307">
    <property type="term" value="P:meiotic chromosome separation"/>
    <property type="evidence" value="ECO:0007669"/>
    <property type="project" value="TreeGrafter"/>
</dbReference>
<dbReference type="EMBL" id="KV454428">
    <property type="protein sequence ID" value="ODQ81332.1"/>
    <property type="molecule type" value="Genomic_DNA"/>
</dbReference>
<dbReference type="Pfam" id="PF03568">
    <property type="entry name" value="Separin_C"/>
    <property type="match status" value="1"/>
</dbReference>
<evidence type="ECO:0000256" key="3">
    <source>
        <dbReference type="ARBA" id="ARBA00022801"/>
    </source>
</evidence>
<dbReference type="PANTHER" id="PTHR12792">
    <property type="entry name" value="EXTRA SPINDLE POLES 1-RELATED"/>
    <property type="match status" value="1"/>
</dbReference>
<dbReference type="InterPro" id="IPR005314">
    <property type="entry name" value="Peptidase_C50"/>
</dbReference>
<evidence type="ECO:0000256" key="2">
    <source>
        <dbReference type="ARBA" id="ARBA00012489"/>
    </source>
</evidence>
<dbReference type="GO" id="GO:0072686">
    <property type="term" value="C:mitotic spindle"/>
    <property type="evidence" value="ECO:0007669"/>
    <property type="project" value="TreeGrafter"/>
</dbReference>
<dbReference type="GO" id="GO:0006508">
    <property type="term" value="P:proteolysis"/>
    <property type="evidence" value="ECO:0007669"/>
    <property type="project" value="InterPro"/>
</dbReference>
<sequence length="270" mass="29859">LEDLIYFVLDILLFHGELNAYDELNIDGIYVDIESLLMAYHRDASPADGHTVLIVGKSCVSFPWESMPCLRNRSVSRMQSLHVLEEQLQHPLMVSREKCGYVLNPGGDLNRTEDNFSGLFEEIGDGIVGRRPSEAEFSHLLAKADVFLYLGHGSGDQYISSQTLKRQPRIAPSLLIGCSSGALTTASLLEPHGTVYNYLAGGCPMVLVNLWDVTDKDIDTFSLSLFEKWGLVRGSHPVRANICEAVCQSRDVCKLRFLNGAAPIVYGLPL</sequence>
<dbReference type="OrthoDB" id="10255632at2759"/>
<evidence type="ECO:0000313" key="6">
    <source>
        <dbReference type="EMBL" id="ODQ81332.1"/>
    </source>
</evidence>
<dbReference type="InterPro" id="IPR030397">
    <property type="entry name" value="SEPARIN_core_dom"/>
</dbReference>
<dbReference type="PROSITE" id="PS51700">
    <property type="entry name" value="SEPARIN"/>
    <property type="match status" value="1"/>
</dbReference>
<keyword evidence="4" id="KW-0159">Chromosome partition</keyword>